<dbReference type="InterPro" id="IPR009010">
    <property type="entry name" value="Asp_de-COase-like_dom_sf"/>
</dbReference>
<reference evidence="3 4" key="1">
    <citation type="submission" date="2023-12" db="EMBL/GenBank/DDBJ databases">
        <title>the genome sequence of Hyalangium sp. s54d21.</title>
        <authorList>
            <person name="Zhang X."/>
        </authorList>
    </citation>
    <scope>NUCLEOTIDE SEQUENCE [LARGE SCALE GENOMIC DNA]</scope>
    <source>
        <strain evidence="4">s54d21</strain>
    </source>
</reference>
<dbReference type="EMBL" id="JAXIVS010000017">
    <property type="protein sequence ID" value="MDY7232094.1"/>
    <property type="molecule type" value="Genomic_DNA"/>
</dbReference>
<protein>
    <submittedName>
        <fullName evidence="3">TAT-variant-translocated molybdopterin oxidoreductase</fullName>
    </submittedName>
</protein>
<dbReference type="NCBIfam" id="TIGR04519">
    <property type="entry name" value="MoCo_extend_TAT"/>
    <property type="match status" value="1"/>
</dbReference>
<dbReference type="PROSITE" id="PS51379">
    <property type="entry name" value="4FE4S_FER_2"/>
    <property type="match status" value="2"/>
</dbReference>
<dbReference type="Proteomes" id="UP001291309">
    <property type="component" value="Unassembled WGS sequence"/>
</dbReference>
<dbReference type="PANTHER" id="PTHR42783">
    <property type="entry name" value="GLUTAMATE SYNTHASE [NADPH] SMALL CHAIN"/>
    <property type="match status" value="1"/>
</dbReference>
<dbReference type="CDD" id="cd02784">
    <property type="entry name" value="MopB_CT_PHLH"/>
    <property type="match status" value="1"/>
</dbReference>
<accession>A0ABU5HGU6</accession>
<dbReference type="Gene3D" id="2.40.40.20">
    <property type="match status" value="1"/>
</dbReference>
<feature type="compositionally biased region" description="Basic and acidic residues" evidence="1">
    <location>
        <begin position="30"/>
        <end position="42"/>
    </location>
</feature>
<dbReference type="Gene3D" id="3.40.50.740">
    <property type="match status" value="1"/>
</dbReference>
<evidence type="ECO:0000256" key="1">
    <source>
        <dbReference type="SAM" id="MobiDB-lite"/>
    </source>
</evidence>
<gene>
    <name evidence="3" type="ORF">SYV04_37240</name>
</gene>
<dbReference type="PANTHER" id="PTHR42783:SF3">
    <property type="entry name" value="GLUTAMATE SYNTHASE [NADPH] SMALL CHAIN-RELATED"/>
    <property type="match status" value="1"/>
</dbReference>
<keyword evidence="4" id="KW-1185">Reference proteome</keyword>
<dbReference type="Gene3D" id="3.30.2070.10">
    <property type="entry name" value="Formate dehydrogenase/DMSO reductase"/>
    <property type="match status" value="1"/>
</dbReference>
<evidence type="ECO:0000313" key="4">
    <source>
        <dbReference type="Proteomes" id="UP001291309"/>
    </source>
</evidence>
<name>A0ABU5HGU6_9BACT</name>
<dbReference type="RefSeq" id="WP_321550825.1">
    <property type="nucleotide sequence ID" value="NZ_JAXIVS010000017.1"/>
</dbReference>
<evidence type="ECO:0000259" key="2">
    <source>
        <dbReference type="PROSITE" id="PS51379"/>
    </source>
</evidence>
<dbReference type="Gene3D" id="3.40.228.10">
    <property type="entry name" value="Dimethylsulfoxide Reductase, domain 2"/>
    <property type="match status" value="2"/>
</dbReference>
<feature type="domain" description="4Fe-4S ferredoxin-type" evidence="2">
    <location>
        <begin position="836"/>
        <end position="866"/>
    </location>
</feature>
<dbReference type="SUPFAM" id="SSF50692">
    <property type="entry name" value="ADC-like"/>
    <property type="match status" value="1"/>
</dbReference>
<evidence type="ECO:0000313" key="3">
    <source>
        <dbReference type="EMBL" id="MDY7232094.1"/>
    </source>
</evidence>
<dbReference type="Gene3D" id="3.30.70.20">
    <property type="match status" value="2"/>
</dbReference>
<proteinExistence type="predicted"/>
<dbReference type="CDD" id="cd10551">
    <property type="entry name" value="PsrB"/>
    <property type="match status" value="1"/>
</dbReference>
<dbReference type="SUPFAM" id="SSF53706">
    <property type="entry name" value="Formate dehydrogenase/DMSO reductase, domains 1-3"/>
    <property type="match status" value="1"/>
</dbReference>
<dbReference type="InterPro" id="IPR030948">
    <property type="entry name" value="TAT_var_transloc_signal_dom"/>
</dbReference>
<comment type="caution">
    <text evidence="3">The sequence shown here is derived from an EMBL/GenBank/DDBJ whole genome shotgun (WGS) entry which is preliminary data.</text>
</comment>
<dbReference type="Gene3D" id="2.20.25.90">
    <property type="entry name" value="ADC-like domains"/>
    <property type="match status" value="1"/>
</dbReference>
<organism evidence="3 4">
    <name type="scientific">Hyalangium rubrum</name>
    <dbReference type="NCBI Taxonomy" id="3103134"/>
    <lineage>
        <taxon>Bacteria</taxon>
        <taxon>Pseudomonadati</taxon>
        <taxon>Myxococcota</taxon>
        <taxon>Myxococcia</taxon>
        <taxon>Myxococcales</taxon>
        <taxon>Cystobacterineae</taxon>
        <taxon>Archangiaceae</taxon>
        <taxon>Hyalangium</taxon>
    </lineage>
</organism>
<feature type="region of interest" description="Disordered" evidence="1">
    <location>
        <begin position="1"/>
        <end position="42"/>
    </location>
</feature>
<dbReference type="Pfam" id="PF12838">
    <property type="entry name" value="Fer4_7"/>
    <property type="match status" value="1"/>
</dbReference>
<dbReference type="SUPFAM" id="SSF54862">
    <property type="entry name" value="4Fe-4S ferredoxins"/>
    <property type="match status" value="1"/>
</dbReference>
<feature type="domain" description="4Fe-4S ferredoxin-type" evidence="2">
    <location>
        <begin position="904"/>
        <end position="935"/>
    </location>
</feature>
<dbReference type="InterPro" id="IPR017896">
    <property type="entry name" value="4Fe4S_Fe-S-bd"/>
</dbReference>
<sequence length="1099" mass="119630">MIPKNDGAPSQDTPSSFALPVYSDRPAAAQEHDHDHDHPHAHDEVGAALDHAASAGVANEGGYGRTYWRSLEERLGKPEYLETVGPEFPEGADLPPTGVARREFMQLIGASLALAGATACSTRPPDERLVPFTKTPPELAPGNPLHYASGMTFAGHTSGLLITAREGRPVKVEGNPQHPINQGAAGPFEQAFLISLYDPQRARVLRQGKAPRSLRTLGEDISALVNKATASDGGARLRFLTEPLNSPLMGHLRDRIRQKLPSARFHSYAPITQDPSLEAAQAVFGQPLTALYDFTNADVILSLDADFLEARPANLAYARQFADRRDDAKNLNRLYVAETRYSITGGMADHRLRVKSQEIFGLAAAVAQALGGAAAGAAGAAASKAPVPATAQKWVEAIVGDLRGAAGRSVVLAGERQPAAVHALAYAINVALGNVGKTVRFVPTTTEPAGFASVRELAEDIKAGRVDTLVITAFNPVYSLPVDAGLADALDPAKNPNRTKLSVLYTSLYEDETSALTDWFVPAAHQLETWSDGRSVDGTVSIAQPLIQPLFNGVPESELLALFLDEPFRPSYQLLRDFWRGQPQAAGDFESKWETLVSEGIIAGTTAAAVEAAGNPDGATALINAYTPPQPVAAGQFEINFVADYKVFDGRFANSAWLQELPDPITKLVWDSPALISPKSAEELKVEVGDVVELSYGGRKLEVPVWILPGHADGAITLPLGYGRTGLHETSAKDIGFNANLLRSVNAPWFDSGATVTKTRKTHKLVSTQQHWSTAGRPVALDFTLQEWGNRDNKSIKPHDNPAFTALHRTRGDLDAPGNRYNNLPPFPYPKDEYKWGMAIDLSRCTGCAACVVACQAENNIPVVGKDQVARSREMQWLRIDRYFTGQGIFEGGYANKASPDADPQIVMQPVMCVHCEKAPCEYVCPVNATVHSDEGLNEMVYNRCVGTRYCSNNCPYKVRRFNYLHYSKGKTPTEKMLMNPDVTVRNRGVMEKCTYCVQRIERVRISARVENRPITFEDRDGKQRGELQTACQQTCPTRAITFGSLNDDAARVTALHTDERYYKLLNELGTQPRTAHLVRLRNPNPALAQAPKAHEGEH</sequence>